<dbReference type="Pfam" id="PF00172">
    <property type="entry name" value="Zn_clus"/>
    <property type="match status" value="1"/>
</dbReference>
<comment type="caution">
    <text evidence="4">The sequence shown here is derived from an EMBL/GenBank/DDBJ whole genome shotgun (WGS) entry which is preliminary data.</text>
</comment>
<dbReference type="PANTHER" id="PTHR43374">
    <property type="entry name" value="FLAVIN PRENYLTRANSFERASE"/>
    <property type="match status" value="1"/>
</dbReference>
<dbReference type="PROSITE" id="PS00463">
    <property type="entry name" value="ZN2_CY6_FUNGAL_1"/>
    <property type="match status" value="1"/>
</dbReference>
<evidence type="ECO:0000259" key="3">
    <source>
        <dbReference type="PROSITE" id="PS50048"/>
    </source>
</evidence>
<name>A0A9P8HU21_9HYPO</name>
<sequence length="755" mass="84950">MKSRSWPAPSSENVIVDPNAPNSAKWGPLQVRKPQSGGAFMFVFTHFNTNAHGLHGDLTPRHRATMDHEAIDRVLRQRVMSRGKACYPCRQRKVKCDHQQPCQTCQKRGHPEICTYDLRGDPTMSRKDVQPIRPRRRVSNTSDAYLRDVPHESRTTSSGRNLGRSQSTPRVFDQSAADGVSESTRTHEHSASFVTTNAAVTKKTYEGGSSIMGVLQQYAHDAAPELLRESGISFGLQNTLDGDPFTEATTPENRHASLLSLAPHTDEIQRFIPLYRHTIHPFMPLLVDIDEFELHVCEYLESRAAGDLRDGSKTLNQWFTGKGINTIAVILATLSCSSYFSDISITERSTTALKFGLSRLCDWPTTCCGRLSRRCRHSCYWETLSKIPGNPMDRGFYWERLSGLPRLLVYMQQILRLEGPTLERRKLYGSFRSVIVWQDCFLSVCHGRPSGISKAQLKRLNFAAVTGPSLSYFEIMCRVGCLCVDLTEDVPTLKRSVDLVEAIDRCYSNALPHLQSLDECRNLHQRLEFFALQINMSFTIAVVCRPAMKKLPPGSGEDHYHQFLTARAKQSLFTTLRTFLAFQALSSMPLRNWSMLHSTLTSMLLLSVWEETRHDPQSRDLQERLVGLLLAVSEEGSSADTDSDGHPSYYTQWLSPRSIRTLIALQSAIRNTPPLTDHVSPTRSVETLLTTSEGASLHQTGLPVLDSQVPDQITALLGSSVAYDYDQFDWSTVDLSPFAFIDETVNMPFYDSSQM</sequence>
<dbReference type="Proteomes" id="UP000826573">
    <property type="component" value="Unassembled WGS sequence"/>
</dbReference>
<reference evidence="4 5" key="1">
    <citation type="submission" date="2021-08" db="EMBL/GenBank/DDBJ databases">
        <title>The highly contiguous genome resource for Trichoderma semiorbis FJ059, a fungal antagonistic to plant pathogens.</title>
        <authorList>
            <person name="Liu T."/>
        </authorList>
    </citation>
    <scope>NUCLEOTIDE SEQUENCE [LARGE SCALE GENOMIC DNA]</scope>
    <source>
        <strain evidence="4 5">FJ059</strain>
    </source>
</reference>
<evidence type="ECO:0000256" key="2">
    <source>
        <dbReference type="SAM" id="MobiDB-lite"/>
    </source>
</evidence>
<evidence type="ECO:0000256" key="1">
    <source>
        <dbReference type="ARBA" id="ARBA00023242"/>
    </source>
</evidence>
<dbReference type="Gene3D" id="4.10.240.10">
    <property type="entry name" value="Zn(2)-C6 fungal-type DNA-binding domain"/>
    <property type="match status" value="1"/>
</dbReference>
<dbReference type="GO" id="GO:0016831">
    <property type="term" value="F:carboxy-lyase activity"/>
    <property type="evidence" value="ECO:0007669"/>
    <property type="project" value="TreeGrafter"/>
</dbReference>
<accession>A0A9P8HU21</accession>
<evidence type="ECO:0000313" key="5">
    <source>
        <dbReference type="Proteomes" id="UP000826573"/>
    </source>
</evidence>
<dbReference type="InterPro" id="IPR004507">
    <property type="entry name" value="UbiX-like"/>
</dbReference>
<dbReference type="GO" id="GO:0000981">
    <property type="term" value="F:DNA-binding transcription factor activity, RNA polymerase II-specific"/>
    <property type="evidence" value="ECO:0007669"/>
    <property type="project" value="InterPro"/>
</dbReference>
<dbReference type="EMBL" id="JAIMJC010000003">
    <property type="protein sequence ID" value="KAH0528766.1"/>
    <property type="molecule type" value="Genomic_DNA"/>
</dbReference>
<dbReference type="InterPro" id="IPR001138">
    <property type="entry name" value="Zn2Cys6_DnaBD"/>
</dbReference>
<dbReference type="CDD" id="cd12148">
    <property type="entry name" value="fungal_TF_MHR"/>
    <property type="match status" value="1"/>
</dbReference>
<feature type="region of interest" description="Disordered" evidence="2">
    <location>
        <begin position="1"/>
        <end position="27"/>
    </location>
</feature>
<evidence type="ECO:0000313" key="4">
    <source>
        <dbReference type="EMBL" id="KAH0528766.1"/>
    </source>
</evidence>
<keyword evidence="1" id="KW-0539">Nucleus</keyword>
<dbReference type="GO" id="GO:0008270">
    <property type="term" value="F:zinc ion binding"/>
    <property type="evidence" value="ECO:0007669"/>
    <property type="project" value="InterPro"/>
</dbReference>
<dbReference type="InterPro" id="IPR036864">
    <property type="entry name" value="Zn2-C6_fun-type_DNA-bd_sf"/>
</dbReference>
<dbReference type="SMART" id="SM00066">
    <property type="entry name" value="GAL4"/>
    <property type="match status" value="1"/>
</dbReference>
<feature type="compositionally biased region" description="Basic and acidic residues" evidence="2">
    <location>
        <begin position="118"/>
        <end position="130"/>
    </location>
</feature>
<feature type="domain" description="Zn(2)-C6 fungal-type" evidence="3">
    <location>
        <begin position="85"/>
        <end position="116"/>
    </location>
</feature>
<dbReference type="CDD" id="cd00067">
    <property type="entry name" value="GAL4"/>
    <property type="match status" value="1"/>
</dbReference>
<gene>
    <name evidence="4" type="ORF">TsFJ059_003582</name>
</gene>
<feature type="compositionally biased region" description="Polar residues" evidence="2">
    <location>
        <begin position="155"/>
        <end position="169"/>
    </location>
</feature>
<dbReference type="AlphaFoldDB" id="A0A9P8HU21"/>
<feature type="compositionally biased region" description="Basic and acidic residues" evidence="2">
    <location>
        <begin position="145"/>
        <end position="154"/>
    </location>
</feature>
<dbReference type="PANTHER" id="PTHR43374:SF1">
    <property type="entry name" value="FLAVIN PRENYLTRANSFERASE PAD1, MITOCHONDRIAL"/>
    <property type="match status" value="1"/>
</dbReference>
<dbReference type="SUPFAM" id="SSF57701">
    <property type="entry name" value="Zn2/Cys6 DNA-binding domain"/>
    <property type="match status" value="1"/>
</dbReference>
<protein>
    <recommendedName>
        <fullName evidence="3">Zn(2)-C6 fungal-type domain-containing protein</fullName>
    </recommendedName>
</protein>
<keyword evidence="5" id="KW-1185">Reference proteome</keyword>
<feature type="region of interest" description="Disordered" evidence="2">
    <location>
        <begin position="113"/>
        <end position="190"/>
    </location>
</feature>
<proteinExistence type="predicted"/>
<organism evidence="4 5">
    <name type="scientific">Trichoderma semiorbis</name>
    <dbReference type="NCBI Taxonomy" id="1491008"/>
    <lineage>
        <taxon>Eukaryota</taxon>
        <taxon>Fungi</taxon>
        <taxon>Dikarya</taxon>
        <taxon>Ascomycota</taxon>
        <taxon>Pezizomycotina</taxon>
        <taxon>Sordariomycetes</taxon>
        <taxon>Hypocreomycetidae</taxon>
        <taxon>Hypocreales</taxon>
        <taxon>Hypocreaceae</taxon>
        <taxon>Trichoderma</taxon>
    </lineage>
</organism>
<dbReference type="PROSITE" id="PS50048">
    <property type="entry name" value="ZN2_CY6_FUNGAL_2"/>
    <property type="match status" value="1"/>
</dbReference>